<feature type="transmembrane region" description="Helical" evidence="2">
    <location>
        <begin position="6"/>
        <end position="28"/>
    </location>
</feature>
<keyword evidence="2" id="KW-0812">Transmembrane</keyword>
<feature type="region of interest" description="Disordered" evidence="1">
    <location>
        <begin position="71"/>
        <end position="107"/>
    </location>
</feature>
<evidence type="ECO:0000313" key="3">
    <source>
        <dbReference type="EMBL" id="CAE0750564.1"/>
    </source>
</evidence>
<gene>
    <name evidence="3" type="ORF">PCAR00345_LOCUS3149</name>
</gene>
<evidence type="ECO:0000256" key="1">
    <source>
        <dbReference type="SAM" id="MobiDB-lite"/>
    </source>
</evidence>
<keyword evidence="2" id="KW-0472">Membrane</keyword>
<sequence>MLGLQPEVLGGGGVIAAMLLVVFIRWTLKGCMKIMGTQCRDWALRRSPSNPLHRLALYFLKDKERQKLLKENASADKDDPESAWLLSSDDEKDKPKKTDKSDSKGDNKNDKVVAVEVLLLSPKAGNELGFVCVQRKDTVEQMRTQLSLMLARARSLPGIKKNPMLWHRFELFSCREPHGFAFPVSDAHADAPAHLFFSAGQLALLRPLEEAAEVDTEVTAETATDADSNLDTETHGETTHSTAKTAARKAKKSKEKEVLPRSPSRAESGSVDLLSSA</sequence>
<accession>A0A7S4ESU6</accession>
<protein>
    <submittedName>
        <fullName evidence="3">Uncharacterized protein</fullName>
    </submittedName>
</protein>
<proteinExistence type="predicted"/>
<dbReference type="EMBL" id="HBIZ01005495">
    <property type="protein sequence ID" value="CAE0750564.1"/>
    <property type="molecule type" value="Transcribed_RNA"/>
</dbReference>
<feature type="compositionally biased region" description="Basic and acidic residues" evidence="1">
    <location>
        <begin position="89"/>
        <end position="107"/>
    </location>
</feature>
<dbReference type="AlphaFoldDB" id="A0A7S4ESU6"/>
<evidence type="ECO:0000256" key="2">
    <source>
        <dbReference type="SAM" id="Phobius"/>
    </source>
</evidence>
<feature type="region of interest" description="Disordered" evidence="1">
    <location>
        <begin position="216"/>
        <end position="277"/>
    </location>
</feature>
<name>A0A7S4ESU6_CHRCT</name>
<keyword evidence="2" id="KW-1133">Transmembrane helix</keyword>
<organism evidence="3">
    <name type="scientific">Chrysotila carterae</name>
    <name type="common">Marine alga</name>
    <name type="synonym">Syracosphaera carterae</name>
    <dbReference type="NCBI Taxonomy" id="13221"/>
    <lineage>
        <taxon>Eukaryota</taxon>
        <taxon>Haptista</taxon>
        <taxon>Haptophyta</taxon>
        <taxon>Prymnesiophyceae</taxon>
        <taxon>Isochrysidales</taxon>
        <taxon>Isochrysidaceae</taxon>
        <taxon>Chrysotila</taxon>
    </lineage>
</organism>
<reference evidence="3" key="1">
    <citation type="submission" date="2021-01" db="EMBL/GenBank/DDBJ databases">
        <authorList>
            <person name="Corre E."/>
            <person name="Pelletier E."/>
            <person name="Niang G."/>
            <person name="Scheremetjew M."/>
            <person name="Finn R."/>
            <person name="Kale V."/>
            <person name="Holt S."/>
            <person name="Cochrane G."/>
            <person name="Meng A."/>
            <person name="Brown T."/>
            <person name="Cohen L."/>
        </authorList>
    </citation>
    <scope>NUCLEOTIDE SEQUENCE</scope>
    <source>
        <strain evidence="3">CCMP645</strain>
    </source>
</reference>